<keyword evidence="2" id="KW-1185">Reference proteome</keyword>
<gene>
    <name evidence="1" type="ORF">H4684_003078</name>
</gene>
<evidence type="ECO:0000313" key="1">
    <source>
        <dbReference type="EMBL" id="MBE1426413.1"/>
    </source>
</evidence>
<organism evidence="1 2">
    <name type="scientific">Desulfomicrobium macestii</name>
    <dbReference type="NCBI Taxonomy" id="90731"/>
    <lineage>
        <taxon>Bacteria</taxon>
        <taxon>Pseudomonadati</taxon>
        <taxon>Thermodesulfobacteriota</taxon>
        <taxon>Desulfovibrionia</taxon>
        <taxon>Desulfovibrionales</taxon>
        <taxon>Desulfomicrobiaceae</taxon>
        <taxon>Desulfomicrobium</taxon>
    </lineage>
</organism>
<dbReference type="InterPro" id="IPR036388">
    <property type="entry name" value="WH-like_DNA-bd_sf"/>
</dbReference>
<evidence type="ECO:0000313" key="2">
    <source>
        <dbReference type="Proteomes" id="UP000639010"/>
    </source>
</evidence>
<comment type="caution">
    <text evidence="1">The sequence shown here is derived from an EMBL/GenBank/DDBJ whole genome shotgun (WGS) entry which is preliminary data.</text>
</comment>
<dbReference type="SUPFAM" id="SSF46785">
    <property type="entry name" value="Winged helix' DNA-binding domain"/>
    <property type="match status" value="1"/>
</dbReference>
<dbReference type="RefSeq" id="WP_192624413.1">
    <property type="nucleotide sequence ID" value="NZ_JADBGG010000026.1"/>
</dbReference>
<sequence length="204" mass="23044">MIVLDKKFLKPSKPSRILALLENLNSDPSLSQAELAQKCALSGAMVNKYLHELRENKMLNVTPVNGKSFAYHLSDLGEQTRQLFFEEYSTELVQLYSALKKLIRDKINLLVQQGQTRFVLFGASETCEIALSAIRELDLRVVAIVDNDRNKHGQNFNGHIISPPLVLEQLAFDAAIITTFARQKEILDQISPLAQKLHFNIARL</sequence>
<reference evidence="1 2" key="1">
    <citation type="submission" date="2020-10" db="EMBL/GenBank/DDBJ databases">
        <title>Genomic Encyclopedia of Type Strains, Phase IV (KMG-IV): sequencing the most valuable type-strain genomes for metagenomic binning, comparative biology and taxonomic classification.</title>
        <authorList>
            <person name="Goeker M."/>
        </authorList>
    </citation>
    <scope>NUCLEOTIDE SEQUENCE [LARGE SCALE GENOMIC DNA]</scope>
    <source>
        <strain evidence="1 2">DSM 4194</strain>
    </source>
</reference>
<dbReference type="Pfam" id="PF13412">
    <property type="entry name" value="HTH_24"/>
    <property type="match status" value="1"/>
</dbReference>
<proteinExistence type="predicted"/>
<dbReference type="EMBL" id="JADBGG010000026">
    <property type="protein sequence ID" value="MBE1426413.1"/>
    <property type="molecule type" value="Genomic_DNA"/>
</dbReference>
<dbReference type="Gene3D" id="3.40.50.720">
    <property type="entry name" value="NAD(P)-binding Rossmann-like Domain"/>
    <property type="match status" value="1"/>
</dbReference>
<dbReference type="Gene3D" id="1.10.10.10">
    <property type="entry name" value="Winged helix-like DNA-binding domain superfamily/Winged helix DNA-binding domain"/>
    <property type="match status" value="1"/>
</dbReference>
<name>A0ABR9H6S1_9BACT</name>
<protein>
    <submittedName>
        <fullName evidence="1">Transcriptional regulator</fullName>
    </submittedName>
</protein>
<accession>A0ABR9H6S1</accession>
<dbReference type="Proteomes" id="UP000639010">
    <property type="component" value="Unassembled WGS sequence"/>
</dbReference>
<dbReference type="InterPro" id="IPR036390">
    <property type="entry name" value="WH_DNA-bd_sf"/>
</dbReference>